<dbReference type="GO" id="GO:0045202">
    <property type="term" value="C:synapse"/>
    <property type="evidence" value="ECO:0007669"/>
    <property type="project" value="GOC"/>
</dbReference>
<dbReference type="GO" id="GO:0004102">
    <property type="term" value="F:choline O-acetyltransferase activity"/>
    <property type="evidence" value="ECO:0007669"/>
    <property type="project" value="TreeGrafter"/>
</dbReference>
<reference evidence="3" key="1">
    <citation type="submission" date="2021-06" db="EMBL/GenBank/DDBJ databases">
        <title>Parelaphostrongylus tenuis whole genome reference sequence.</title>
        <authorList>
            <person name="Garwood T.J."/>
            <person name="Larsen P.A."/>
            <person name="Fountain-Jones N.M."/>
            <person name="Garbe J.R."/>
            <person name="Macchietto M.G."/>
            <person name="Kania S.A."/>
            <person name="Gerhold R.W."/>
            <person name="Richards J.E."/>
            <person name="Wolf T.M."/>
        </authorList>
    </citation>
    <scope>NUCLEOTIDE SEQUENCE</scope>
    <source>
        <strain evidence="3">MNPRO001-30</strain>
        <tissue evidence="3">Meninges</tissue>
    </source>
</reference>
<keyword evidence="4" id="KW-1185">Reference proteome</keyword>
<organism evidence="3 4">
    <name type="scientific">Parelaphostrongylus tenuis</name>
    <name type="common">Meningeal worm</name>
    <dbReference type="NCBI Taxonomy" id="148309"/>
    <lineage>
        <taxon>Eukaryota</taxon>
        <taxon>Metazoa</taxon>
        <taxon>Ecdysozoa</taxon>
        <taxon>Nematoda</taxon>
        <taxon>Chromadorea</taxon>
        <taxon>Rhabditida</taxon>
        <taxon>Rhabditina</taxon>
        <taxon>Rhabditomorpha</taxon>
        <taxon>Strongyloidea</taxon>
        <taxon>Metastrongylidae</taxon>
        <taxon>Parelaphostrongylus</taxon>
    </lineage>
</organism>
<dbReference type="GO" id="GO:0043005">
    <property type="term" value="C:neuron projection"/>
    <property type="evidence" value="ECO:0007669"/>
    <property type="project" value="TreeGrafter"/>
</dbReference>
<evidence type="ECO:0000313" key="3">
    <source>
        <dbReference type="EMBL" id="KAJ1365844.1"/>
    </source>
</evidence>
<feature type="domain" description="Choline/carnitine acyltransferase" evidence="2">
    <location>
        <begin position="25"/>
        <end position="327"/>
    </location>
</feature>
<dbReference type="EMBL" id="JAHQIW010005373">
    <property type="protein sequence ID" value="KAJ1365844.1"/>
    <property type="molecule type" value="Genomic_DNA"/>
</dbReference>
<keyword evidence="1" id="KW-0808">Transferase</keyword>
<dbReference type="Pfam" id="PF00755">
    <property type="entry name" value="Carn_acyltransf"/>
    <property type="match status" value="1"/>
</dbReference>
<comment type="caution">
    <text evidence="3">The sequence shown here is derived from an EMBL/GenBank/DDBJ whole genome shotgun (WGS) entry which is preliminary data.</text>
</comment>
<proteinExistence type="predicted"/>
<evidence type="ECO:0000313" key="4">
    <source>
        <dbReference type="Proteomes" id="UP001196413"/>
    </source>
</evidence>
<accession>A0AAD5QXD5</accession>
<evidence type="ECO:0000256" key="1">
    <source>
        <dbReference type="ARBA" id="ARBA00023315"/>
    </source>
</evidence>
<dbReference type="GO" id="GO:0007274">
    <property type="term" value="P:neuromuscular synaptic transmission"/>
    <property type="evidence" value="ECO:0007669"/>
    <property type="project" value="TreeGrafter"/>
</dbReference>
<dbReference type="InterPro" id="IPR000542">
    <property type="entry name" value="Carn_acyl_trans"/>
</dbReference>
<dbReference type="PANTHER" id="PTHR22589:SF14">
    <property type="entry name" value="CHOLINE O-ACETYLTRANSFERASE"/>
    <property type="match status" value="1"/>
</dbReference>
<dbReference type="AlphaFoldDB" id="A0AAD5QXD5"/>
<gene>
    <name evidence="3" type="ORF">KIN20_026287</name>
</gene>
<dbReference type="InterPro" id="IPR039551">
    <property type="entry name" value="Cho/carn_acyl_trans"/>
</dbReference>
<dbReference type="PANTHER" id="PTHR22589">
    <property type="entry name" value="CARNITINE O-ACYLTRANSFERASE"/>
    <property type="match status" value="1"/>
</dbReference>
<evidence type="ECO:0000259" key="2">
    <source>
        <dbReference type="Pfam" id="PF00755"/>
    </source>
</evidence>
<dbReference type="InterPro" id="IPR042231">
    <property type="entry name" value="Cho/carn_acyl_trans_2"/>
</dbReference>
<protein>
    <recommendedName>
        <fullName evidence="2">Choline/carnitine acyltransferase domain-containing protein</fullName>
    </recommendedName>
</protein>
<dbReference type="GO" id="GO:0008292">
    <property type="term" value="P:acetylcholine biosynthetic process"/>
    <property type="evidence" value="ECO:0007669"/>
    <property type="project" value="TreeGrafter"/>
</dbReference>
<sequence>MVIEILTPVSHSLYEQFQRALLKPPVPPLDHCLDRYIEYAEVVADGQNRPIENTLQAVEDFRQTGLTYQRRLLSIAEHEANWINQFWLPEMYLRIRLPLPVNISPAYIFPRQHFRDEDEWLRYTALLIRGFVEYKNKIDTKQIEREISTGKLKVNMCMQQYDSILSCYREPGIEEDIQVVKPKRNKDNEHILVMCNNQGFVVHTRIGGEMLAFADIFYQLHEAHRMSEARKGIATSVSASGAGDRTTAAHFWRTMQEVEVNNTSLTWARDALFVVCLDDEEKQYSSTRTKSEQRAQEEDLVLQGKHILTGGGSSGYGLNRWYDSTIQVD</sequence>
<name>A0AAD5QXD5_PARTN</name>
<dbReference type="Gene3D" id="3.30.559.70">
    <property type="entry name" value="Choline/Carnitine o-acyltransferase, domain 2"/>
    <property type="match status" value="1"/>
</dbReference>
<keyword evidence="1" id="KW-0012">Acyltransferase</keyword>
<dbReference type="GO" id="GO:0005737">
    <property type="term" value="C:cytoplasm"/>
    <property type="evidence" value="ECO:0007669"/>
    <property type="project" value="TreeGrafter"/>
</dbReference>
<dbReference type="SUPFAM" id="SSF52777">
    <property type="entry name" value="CoA-dependent acyltransferases"/>
    <property type="match status" value="1"/>
</dbReference>
<dbReference type="Proteomes" id="UP001196413">
    <property type="component" value="Unassembled WGS sequence"/>
</dbReference>